<dbReference type="OrthoDB" id="290757at2"/>
<protein>
    <submittedName>
        <fullName evidence="1">Uncharacterized protein</fullName>
    </submittedName>
</protein>
<gene>
    <name evidence="1" type="ORF">KS4_08660</name>
</gene>
<proteinExistence type="predicted"/>
<keyword evidence="2" id="KW-1185">Reference proteome</keyword>
<dbReference type="AlphaFoldDB" id="A0A517YRI9"/>
<dbReference type="Proteomes" id="UP000317369">
    <property type="component" value="Chromosome"/>
</dbReference>
<reference evidence="1 2" key="1">
    <citation type="submission" date="2019-02" db="EMBL/GenBank/DDBJ databases">
        <title>Deep-cultivation of Planctomycetes and their phenomic and genomic characterization uncovers novel biology.</title>
        <authorList>
            <person name="Wiegand S."/>
            <person name="Jogler M."/>
            <person name="Boedeker C."/>
            <person name="Pinto D."/>
            <person name="Vollmers J."/>
            <person name="Rivas-Marin E."/>
            <person name="Kohn T."/>
            <person name="Peeters S.H."/>
            <person name="Heuer A."/>
            <person name="Rast P."/>
            <person name="Oberbeckmann S."/>
            <person name="Bunk B."/>
            <person name="Jeske O."/>
            <person name="Meyerdierks A."/>
            <person name="Storesund J.E."/>
            <person name="Kallscheuer N."/>
            <person name="Luecker S."/>
            <person name="Lage O.M."/>
            <person name="Pohl T."/>
            <person name="Merkel B.J."/>
            <person name="Hornburger P."/>
            <person name="Mueller R.-W."/>
            <person name="Bruemmer F."/>
            <person name="Labrenz M."/>
            <person name="Spormann A.M."/>
            <person name="Op den Camp H."/>
            <person name="Overmann J."/>
            <person name="Amann R."/>
            <person name="Jetten M.S.M."/>
            <person name="Mascher T."/>
            <person name="Medema M.H."/>
            <person name="Devos D.P."/>
            <person name="Kaster A.-K."/>
            <person name="Ovreas L."/>
            <person name="Rohde M."/>
            <person name="Galperin M.Y."/>
            <person name="Jogler C."/>
        </authorList>
    </citation>
    <scope>NUCLEOTIDE SEQUENCE [LARGE SCALE GENOMIC DNA]</scope>
    <source>
        <strain evidence="1 2">KS4</strain>
    </source>
</reference>
<accession>A0A517YRI9</accession>
<name>A0A517YRI9_9BACT</name>
<evidence type="ECO:0000313" key="2">
    <source>
        <dbReference type="Proteomes" id="UP000317369"/>
    </source>
</evidence>
<evidence type="ECO:0000313" key="1">
    <source>
        <dbReference type="EMBL" id="QDU32830.1"/>
    </source>
</evidence>
<sequence length="69" mass="7480">MLSISDGMCGMCKHFGEHHGGDELIQIRVNHEAPETLTEECGNPTLENVHLKVTAVSSCDGYEPVKRAG</sequence>
<organism evidence="1 2">
    <name type="scientific">Poriferisphaera corsica</name>
    <dbReference type="NCBI Taxonomy" id="2528020"/>
    <lineage>
        <taxon>Bacteria</taxon>
        <taxon>Pseudomonadati</taxon>
        <taxon>Planctomycetota</taxon>
        <taxon>Phycisphaerae</taxon>
        <taxon>Phycisphaerales</taxon>
        <taxon>Phycisphaeraceae</taxon>
        <taxon>Poriferisphaera</taxon>
    </lineage>
</organism>
<dbReference type="EMBL" id="CP036425">
    <property type="protein sequence ID" value="QDU32830.1"/>
    <property type="molecule type" value="Genomic_DNA"/>
</dbReference>
<dbReference type="KEGG" id="pcor:KS4_08660"/>
<dbReference type="RefSeq" id="WP_145075005.1">
    <property type="nucleotide sequence ID" value="NZ_CP036425.1"/>
</dbReference>